<feature type="domain" description="SWIM-type" evidence="2">
    <location>
        <begin position="626"/>
        <end position="649"/>
    </location>
</feature>
<dbReference type="Pfam" id="PF04434">
    <property type="entry name" value="SWIM"/>
    <property type="match status" value="1"/>
</dbReference>
<dbReference type="InterPro" id="IPR004332">
    <property type="entry name" value="Transposase_MuDR"/>
</dbReference>
<keyword evidence="1" id="KW-0863">Zinc-finger</keyword>
<dbReference type="Proteomes" id="UP001152484">
    <property type="component" value="Unassembled WGS sequence"/>
</dbReference>
<dbReference type="GO" id="GO:0008270">
    <property type="term" value="F:zinc ion binding"/>
    <property type="evidence" value="ECO:0007669"/>
    <property type="project" value="UniProtKB-KW"/>
</dbReference>
<dbReference type="Pfam" id="PF03108">
    <property type="entry name" value="DBD_Tnp_Mut"/>
    <property type="match status" value="1"/>
</dbReference>
<sequence>MEDIMVTLLCDGRWTSDNKFTAKASHGMLVSMDASYNDLLCEVRSVLGISETVEVTCIAYQIDKAFPPTKVDSDHSLRFYLNIKSRDKADFSAYPLCVQTRKERSDVEMVLDSHLQEKNRALVSDFDLNAQGKEVYASMELQCAEGRGMNDGIYEDTNEGNRSLLSWVADGVESNVDGMDSTLRLNGIYPTKEHLKETLQLYAIFNKFQFETRTSTPGVLHVVCNGETCKWAVRGVRISGSQCFEVRRFDSVHSCSIDCRMSGNRQASATIIGKLIKHQYMDASGKPYPPKSIISDLNRAFGLNLSYKKAWRGKERALLSLTGTDSESYKKLPMLCYLMDKTNPRSLICLDTDENGHFKRMFMSLGASREGWAACRPVISVDGAHLKAKFRGTVLSACAMDANRQIFPLAFGFCDSENKETWSWFFTKLREAIGEREDMCIVSDRNEGLIKGVKEIYAGVDHGHCVQHILGNIISKFGGGKDRVTRFFNAAARAATERKMEYFLRLLDAEDHRIRNYLAEIGLEKWARCKIKRRRYSIVTSNNAETLNSVDGIAREYPIAMLVEFLRTKMQVWFHDRSKAAREHKGKLSAAAEEVLGNLLSDSAGMIVRPSTAFSFEVIDKNCRAYEVNLETRSCSCKEFELEDFVCVH</sequence>
<gene>
    <name evidence="3" type="ORF">CEURO_LOCUS9398</name>
</gene>
<dbReference type="PANTHER" id="PTHR31973:SF113">
    <property type="entry name" value="PROTEIN FAR1-RELATED SEQUENCE 5-LIKE"/>
    <property type="match status" value="1"/>
</dbReference>
<dbReference type="Pfam" id="PF10551">
    <property type="entry name" value="MULE"/>
    <property type="match status" value="1"/>
</dbReference>
<dbReference type="InterPro" id="IPR007527">
    <property type="entry name" value="Znf_SWIM"/>
</dbReference>
<accession>A0A9P1E819</accession>
<keyword evidence="1" id="KW-0862">Zinc</keyword>
<evidence type="ECO:0000313" key="3">
    <source>
        <dbReference type="EMBL" id="CAH9085882.1"/>
    </source>
</evidence>
<name>A0A9P1E819_CUSEU</name>
<keyword evidence="1" id="KW-0479">Metal-binding</keyword>
<dbReference type="PANTHER" id="PTHR31973">
    <property type="entry name" value="POLYPROTEIN, PUTATIVE-RELATED"/>
    <property type="match status" value="1"/>
</dbReference>
<reference evidence="3" key="1">
    <citation type="submission" date="2022-07" db="EMBL/GenBank/DDBJ databases">
        <authorList>
            <person name="Macas J."/>
            <person name="Novak P."/>
            <person name="Neumann P."/>
        </authorList>
    </citation>
    <scope>NUCLEOTIDE SEQUENCE</scope>
</reference>
<proteinExistence type="predicted"/>
<dbReference type="EMBL" id="CAMAPE010000019">
    <property type="protein sequence ID" value="CAH9085882.1"/>
    <property type="molecule type" value="Genomic_DNA"/>
</dbReference>
<dbReference type="AlphaFoldDB" id="A0A9P1E819"/>
<organism evidence="3 4">
    <name type="scientific">Cuscuta europaea</name>
    <name type="common">European dodder</name>
    <dbReference type="NCBI Taxonomy" id="41803"/>
    <lineage>
        <taxon>Eukaryota</taxon>
        <taxon>Viridiplantae</taxon>
        <taxon>Streptophyta</taxon>
        <taxon>Embryophyta</taxon>
        <taxon>Tracheophyta</taxon>
        <taxon>Spermatophyta</taxon>
        <taxon>Magnoliopsida</taxon>
        <taxon>eudicotyledons</taxon>
        <taxon>Gunneridae</taxon>
        <taxon>Pentapetalae</taxon>
        <taxon>asterids</taxon>
        <taxon>lamiids</taxon>
        <taxon>Solanales</taxon>
        <taxon>Convolvulaceae</taxon>
        <taxon>Cuscuteae</taxon>
        <taxon>Cuscuta</taxon>
        <taxon>Cuscuta subgen. Cuscuta</taxon>
    </lineage>
</organism>
<dbReference type="OrthoDB" id="1211624at2759"/>
<dbReference type="PROSITE" id="PS50966">
    <property type="entry name" value="ZF_SWIM"/>
    <property type="match status" value="1"/>
</dbReference>
<comment type="caution">
    <text evidence="3">The sequence shown here is derived from an EMBL/GenBank/DDBJ whole genome shotgun (WGS) entry which is preliminary data.</text>
</comment>
<evidence type="ECO:0000313" key="4">
    <source>
        <dbReference type="Proteomes" id="UP001152484"/>
    </source>
</evidence>
<evidence type="ECO:0000259" key="2">
    <source>
        <dbReference type="PROSITE" id="PS50966"/>
    </source>
</evidence>
<dbReference type="InterPro" id="IPR018289">
    <property type="entry name" value="MULE_transposase_dom"/>
</dbReference>
<keyword evidence="4" id="KW-1185">Reference proteome</keyword>
<evidence type="ECO:0000256" key="1">
    <source>
        <dbReference type="PROSITE-ProRule" id="PRU00325"/>
    </source>
</evidence>
<feature type="non-terminal residue" evidence="3">
    <location>
        <position position="649"/>
    </location>
</feature>
<protein>
    <recommendedName>
        <fullName evidence="2">SWIM-type domain-containing protein</fullName>
    </recommendedName>
</protein>